<protein>
    <submittedName>
        <fullName evidence="2">Uncharacterized protein</fullName>
    </submittedName>
</protein>
<keyword evidence="1" id="KW-1133">Transmembrane helix</keyword>
<dbReference type="InterPro" id="IPR004252">
    <property type="entry name" value="Probable_transposase_24"/>
</dbReference>
<proteinExistence type="predicted"/>
<comment type="caution">
    <text evidence="2">The sequence shown here is derived from an EMBL/GenBank/DDBJ whole genome shotgun (WGS) entry which is preliminary data.</text>
</comment>
<dbReference type="Pfam" id="PF03004">
    <property type="entry name" value="Transposase_24"/>
    <property type="match status" value="1"/>
</dbReference>
<keyword evidence="1" id="KW-0812">Transmembrane</keyword>
<accession>A0ABQ7WEH2</accession>
<feature type="transmembrane region" description="Helical" evidence="1">
    <location>
        <begin position="14"/>
        <end position="37"/>
    </location>
</feature>
<organism evidence="2 3">
    <name type="scientific">Solanum tuberosum</name>
    <name type="common">Potato</name>
    <dbReference type="NCBI Taxonomy" id="4113"/>
    <lineage>
        <taxon>Eukaryota</taxon>
        <taxon>Viridiplantae</taxon>
        <taxon>Streptophyta</taxon>
        <taxon>Embryophyta</taxon>
        <taxon>Tracheophyta</taxon>
        <taxon>Spermatophyta</taxon>
        <taxon>Magnoliopsida</taxon>
        <taxon>eudicotyledons</taxon>
        <taxon>Gunneridae</taxon>
        <taxon>Pentapetalae</taxon>
        <taxon>asterids</taxon>
        <taxon>lamiids</taxon>
        <taxon>Solanales</taxon>
        <taxon>Solanaceae</taxon>
        <taxon>Solanoideae</taxon>
        <taxon>Solaneae</taxon>
        <taxon>Solanum</taxon>
    </lineage>
</organism>
<dbReference type="EMBL" id="JAIVGD010000002">
    <property type="protein sequence ID" value="KAH0778666.1"/>
    <property type="molecule type" value="Genomic_DNA"/>
</dbReference>
<evidence type="ECO:0000313" key="3">
    <source>
        <dbReference type="Proteomes" id="UP000826656"/>
    </source>
</evidence>
<reference evidence="2 3" key="1">
    <citation type="journal article" date="2021" name="bioRxiv">
        <title>Chromosome-scale and haplotype-resolved genome assembly of a tetraploid potato cultivar.</title>
        <authorList>
            <person name="Sun H."/>
            <person name="Jiao W.-B."/>
            <person name="Krause K."/>
            <person name="Campoy J.A."/>
            <person name="Goel M."/>
            <person name="Folz-Donahue K."/>
            <person name="Kukat C."/>
            <person name="Huettel B."/>
            <person name="Schneeberger K."/>
        </authorList>
    </citation>
    <scope>NUCLEOTIDE SEQUENCE [LARGE SCALE GENOMIC DNA]</scope>
    <source>
        <strain evidence="2">SolTubOtavaFocal</strain>
        <tissue evidence="2">Leaves</tissue>
    </source>
</reference>
<keyword evidence="1" id="KW-0472">Membrane</keyword>
<name>A0ABQ7WEH2_SOLTU</name>
<evidence type="ECO:0000256" key="1">
    <source>
        <dbReference type="SAM" id="Phobius"/>
    </source>
</evidence>
<dbReference type="Proteomes" id="UP000826656">
    <property type="component" value="Unassembled WGS sequence"/>
</dbReference>
<gene>
    <name evidence="2" type="ORF">KY290_005093</name>
</gene>
<keyword evidence="3" id="KW-1185">Reference proteome</keyword>
<evidence type="ECO:0000313" key="2">
    <source>
        <dbReference type="EMBL" id="KAH0778666.1"/>
    </source>
</evidence>
<sequence length="170" mass="19116">MSTTYYCTAQPPQTSGICFVAFLVFPGSCLSLLGMLLKIGVHGMLRKPSRAKAAVNYRNFISKIKGEGVRPDFVPEHVWERWMELWGSDDCVKKSEINAKNRRGCHETTPGTHTVGSISMGEYRKRHAVEKGRDLTPRELHLHVHTHGHDGKSFVDERSCIVHVSSKSLK</sequence>